<evidence type="ECO:0000313" key="6">
    <source>
        <dbReference type="Ensembl" id="ENSPSIP00000005254.1"/>
    </source>
</evidence>
<dbReference type="CDD" id="cd01852">
    <property type="entry name" value="AIG1"/>
    <property type="match status" value="1"/>
</dbReference>
<evidence type="ECO:0000256" key="3">
    <source>
        <dbReference type="ARBA" id="ARBA00023134"/>
    </source>
</evidence>
<dbReference type="eggNOG" id="ENOG502R7PE">
    <property type="taxonomic scope" value="Eukaryota"/>
</dbReference>
<feature type="region of interest" description="Disordered" evidence="4">
    <location>
        <begin position="1"/>
        <end position="38"/>
    </location>
</feature>
<evidence type="ECO:0000256" key="4">
    <source>
        <dbReference type="SAM" id="MobiDB-lite"/>
    </source>
</evidence>
<evidence type="ECO:0000313" key="7">
    <source>
        <dbReference type="Proteomes" id="UP000007267"/>
    </source>
</evidence>
<dbReference type="GO" id="GO:0005525">
    <property type="term" value="F:GTP binding"/>
    <property type="evidence" value="ECO:0007669"/>
    <property type="project" value="UniProtKB-KW"/>
</dbReference>
<comment type="similarity">
    <text evidence="1">Belongs to the TRAFAC class TrmE-Era-EngA-EngB-Septin-like GTPase superfamily. AIG1/Toc34/Toc159-like paraseptin GTPase family. IAN subfamily.</text>
</comment>
<dbReference type="InterPro" id="IPR006703">
    <property type="entry name" value="G_AIG1"/>
</dbReference>
<name>K7FB44_PELSI</name>
<dbReference type="OMA" id="PITATCE"/>
<reference evidence="6" key="4">
    <citation type="submission" date="2025-09" db="UniProtKB">
        <authorList>
            <consortium name="Ensembl"/>
        </authorList>
    </citation>
    <scope>IDENTIFICATION</scope>
</reference>
<dbReference type="OrthoDB" id="8954335at2759"/>
<evidence type="ECO:0000259" key="5">
    <source>
        <dbReference type="PROSITE" id="PS51720"/>
    </source>
</evidence>
<reference evidence="7" key="1">
    <citation type="submission" date="2011-10" db="EMBL/GenBank/DDBJ databases">
        <authorList>
            <consortium name="Soft-shell Turtle Genome Consortium"/>
        </authorList>
    </citation>
    <scope>NUCLEOTIDE SEQUENCE [LARGE SCALE GENOMIC DNA]</scope>
    <source>
        <strain evidence="7">Daiwa-1</strain>
    </source>
</reference>
<feature type="compositionally biased region" description="Polar residues" evidence="4">
    <location>
        <begin position="22"/>
        <end position="31"/>
    </location>
</feature>
<dbReference type="PANTHER" id="PTHR10903">
    <property type="entry name" value="GTPASE, IMAP FAMILY MEMBER-RELATED"/>
    <property type="match status" value="1"/>
</dbReference>
<dbReference type="GeneID" id="102454072"/>
<dbReference type="PANTHER" id="PTHR10903:SF182">
    <property type="entry name" value="GTPASE IMAP FAMILY MEMBER 4"/>
    <property type="match status" value="1"/>
</dbReference>
<keyword evidence="7" id="KW-1185">Reference proteome</keyword>
<dbReference type="EMBL" id="AGCU01123879">
    <property type="status" value="NOT_ANNOTATED_CDS"/>
    <property type="molecule type" value="Genomic_DNA"/>
</dbReference>
<dbReference type="KEGG" id="pss:102454072"/>
<dbReference type="HOGENOM" id="CLU_010468_0_0_1"/>
<dbReference type="FunFam" id="3.40.50.300:FF:000366">
    <property type="entry name" value="GTPase, IMAP family member 2"/>
    <property type="match status" value="1"/>
</dbReference>
<dbReference type="Pfam" id="PF04548">
    <property type="entry name" value="AIG1"/>
    <property type="match status" value="1"/>
</dbReference>
<dbReference type="RefSeq" id="XP_006128776.1">
    <property type="nucleotide sequence ID" value="XM_006128714.3"/>
</dbReference>
<organism evidence="6 7">
    <name type="scientific">Pelodiscus sinensis</name>
    <name type="common">Chinese softshell turtle</name>
    <name type="synonym">Trionyx sinensis</name>
    <dbReference type="NCBI Taxonomy" id="13735"/>
    <lineage>
        <taxon>Eukaryota</taxon>
        <taxon>Metazoa</taxon>
        <taxon>Chordata</taxon>
        <taxon>Craniata</taxon>
        <taxon>Vertebrata</taxon>
        <taxon>Euteleostomi</taxon>
        <taxon>Archelosauria</taxon>
        <taxon>Testudinata</taxon>
        <taxon>Testudines</taxon>
        <taxon>Cryptodira</taxon>
        <taxon>Trionychia</taxon>
        <taxon>Trionychidae</taxon>
        <taxon>Pelodiscus</taxon>
    </lineage>
</organism>
<dbReference type="EMBL" id="AGCU01123877">
    <property type="status" value="NOT_ANNOTATED_CDS"/>
    <property type="molecule type" value="Genomic_DNA"/>
</dbReference>
<proteinExistence type="inferred from homology"/>
<keyword evidence="2" id="KW-0547">Nucleotide-binding</keyword>
<sequence length="348" mass="39104">MSGLGKEPQRSPTAEQSEDGSSDSPPLSSTAPEDAARYSGKSGLRLVLVGKTGAGKSATGNTLLGRKVFESKLSPKSVTAKCKKGESPWKGRQVVVLDTPGIFDTCVPVEDTCREISRCIALSSPGPHAIVLVVPLSRYTEEERKAVTRIQGIFGAKAMRYMILLFTRKDDLEGTEVEEFLEDADSKDLKELVGKFGDRYCAFNNKATGEEREAQVDELLGMVEGMVKKNGGTCLTNEMYQYAEEKLQEKMAELKKSYAEQLEREKEKIKREYEEKIKELREKKQPLAEAAEAEILQQQRRRLEEKERDYASKQARTREEAEGGFKWEPLLTAFAAVFKLVHEWFKDE</sequence>
<dbReference type="EMBL" id="AGCU01123880">
    <property type="status" value="NOT_ANNOTATED_CDS"/>
    <property type="molecule type" value="Genomic_DNA"/>
</dbReference>
<dbReference type="Ensembl" id="ENSPSIT00000005284.1">
    <property type="protein sequence ID" value="ENSPSIP00000005254.1"/>
    <property type="gene ID" value="ENSPSIG00000004902.1"/>
</dbReference>
<evidence type="ECO:0000256" key="2">
    <source>
        <dbReference type="ARBA" id="ARBA00022741"/>
    </source>
</evidence>
<dbReference type="InterPro" id="IPR045058">
    <property type="entry name" value="GIMA/IAN/Toc"/>
</dbReference>
<feature type="domain" description="AIG1-type G" evidence="5">
    <location>
        <begin position="41"/>
        <end position="244"/>
    </location>
</feature>
<feature type="region of interest" description="Disordered" evidence="4">
    <location>
        <begin position="301"/>
        <end position="321"/>
    </location>
</feature>
<reference evidence="7" key="2">
    <citation type="journal article" date="2013" name="Nat. Genet.">
        <title>The draft genomes of soft-shell turtle and green sea turtle yield insights into the development and evolution of the turtle-specific body plan.</title>
        <authorList>
            <person name="Wang Z."/>
            <person name="Pascual-Anaya J."/>
            <person name="Zadissa A."/>
            <person name="Li W."/>
            <person name="Niimura Y."/>
            <person name="Huang Z."/>
            <person name="Li C."/>
            <person name="White S."/>
            <person name="Xiong Z."/>
            <person name="Fang D."/>
            <person name="Wang B."/>
            <person name="Ming Y."/>
            <person name="Chen Y."/>
            <person name="Zheng Y."/>
            <person name="Kuraku S."/>
            <person name="Pignatelli M."/>
            <person name="Herrero J."/>
            <person name="Beal K."/>
            <person name="Nozawa M."/>
            <person name="Li Q."/>
            <person name="Wang J."/>
            <person name="Zhang H."/>
            <person name="Yu L."/>
            <person name="Shigenobu S."/>
            <person name="Wang J."/>
            <person name="Liu J."/>
            <person name="Flicek P."/>
            <person name="Searle S."/>
            <person name="Wang J."/>
            <person name="Kuratani S."/>
            <person name="Yin Y."/>
            <person name="Aken B."/>
            <person name="Zhang G."/>
            <person name="Irie N."/>
        </authorList>
    </citation>
    <scope>NUCLEOTIDE SEQUENCE [LARGE SCALE GENOMIC DNA]</scope>
    <source>
        <strain evidence="7">Daiwa-1</strain>
    </source>
</reference>
<keyword evidence="3" id="KW-0342">GTP-binding</keyword>
<dbReference type="AlphaFoldDB" id="K7FB44"/>
<accession>K7FB44</accession>
<dbReference type="Gene3D" id="3.40.50.300">
    <property type="entry name" value="P-loop containing nucleotide triphosphate hydrolases"/>
    <property type="match status" value="1"/>
</dbReference>
<dbReference type="GeneTree" id="ENSGT00940000159317"/>
<evidence type="ECO:0000256" key="1">
    <source>
        <dbReference type="ARBA" id="ARBA00008535"/>
    </source>
</evidence>
<dbReference type="EMBL" id="AGCU01123878">
    <property type="status" value="NOT_ANNOTATED_CDS"/>
    <property type="molecule type" value="Genomic_DNA"/>
</dbReference>
<dbReference type="InterPro" id="IPR027417">
    <property type="entry name" value="P-loop_NTPase"/>
</dbReference>
<dbReference type="PROSITE" id="PS51720">
    <property type="entry name" value="G_AIG1"/>
    <property type="match status" value="1"/>
</dbReference>
<reference evidence="6" key="3">
    <citation type="submission" date="2025-08" db="UniProtKB">
        <authorList>
            <consortium name="Ensembl"/>
        </authorList>
    </citation>
    <scope>IDENTIFICATION</scope>
</reference>
<dbReference type="Proteomes" id="UP000007267">
    <property type="component" value="Unassembled WGS sequence"/>
</dbReference>
<dbReference type="SUPFAM" id="SSF52540">
    <property type="entry name" value="P-loop containing nucleoside triphosphate hydrolases"/>
    <property type="match status" value="1"/>
</dbReference>
<protein>
    <submittedName>
        <fullName evidence="6">GTPase IMAP family member 4</fullName>
    </submittedName>
</protein>
<dbReference type="STRING" id="13735.ENSPSIP00000005254"/>